<comment type="similarity">
    <text evidence="14">In the C-terminal section; belongs to the IspF family.</text>
</comment>
<keyword evidence="9 14" id="KW-0548">Nucleotidyltransferase</keyword>
<protein>
    <recommendedName>
        <fullName evidence="14">Bifunctional enzyme IspD/IspF</fullName>
    </recommendedName>
    <domain>
        <recommendedName>
            <fullName evidence="14">2-C-methyl-D-erythritol 4-phosphate cytidylyltransferase</fullName>
            <ecNumber evidence="14">2.7.7.60</ecNumber>
        </recommendedName>
        <alternativeName>
            <fullName evidence="14">4-diphosphocytidyl-2C-methyl-D-erythritol synthase</fullName>
        </alternativeName>
        <alternativeName>
            <fullName evidence="14">MEP cytidylyltransferase</fullName>
            <shortName evidence="14">MCT</shortName>
        </alternativeName>
    </domain>
    <domain>
        <recommendedName>
            <fullName evidence="14">2-C-methyl-D-erythritol 2,4-cyclodiphosphate synthase</fullName>
            <shortName evidence="14">MECDP-synthase</shortName>
            <shortName evidence="14">MECPP-synthase</shortName>
            <shortName evidence="14">MECPS</shortName>
            <ecNumber evidence="14">4.6.1.12</ecNumber>
        </recommendedName>
    </domain>
</protein>
<comment type="pathway">
    <text evidence="4 14">Isoprenoid biosynthesis; isopentenyl diphosphate biosynthesis via DXP pathway; isopentenyl diphosphate from 1-deoxy-D-xylulose 5-phosphate: step 4/6.</text>
</comment>
<dbReference type="FunFam" id="3.90.550.10:FF:000003">
    <property type="entry name" value="2-C-methyl-D-erythritol 4-phosphate cytidylyltransferase"/>
    <property type="match status" value="1"/>
</dbReference>
<evidence type="ECO:0000256" key="4">
    <source>
        <dbReference type="ARBA" id="ARBA00004709"/>
    </source>
</evidence>
<dbReference type="PROSITE" id="PS01350">
    <property type="entry name" value="ISPF"/>
    <property type="match status" value="1"/>
</dbReference>
<comment type="similarity">
    <text evidence="14">In the N-terminal section; belongs to the IspD/TarI cytidylyltransferase family. IspD subfamily.</text>
</comment>
<evidence type="ECO:0000256" key="5">
    <source>
        <dbReference type="ARBA" id="ARBA00004787"/>
    </source>
</evidence>
<comment type="catalytic activity">
    <reaction evidence="1 14">
        <text>4-CDP-2-C-methyl-D-erythritol 2-phosphate = 2-C-methyl-D-erythritol 2,4-cyclic diphosphate + CMP</text>
        <dbReference type="Rhea" id="RHEA:23864"/>
        <dbReference type="ChEBI" id="CHEBI:57919"/>
        <dbReference type="ChEBI" id="CHEBI:58483"/>
        <dbReference type="ChEBI" id="CHEBI:60377"/>
        <dbReference type="EC" id="4.6.1.12"/>
    </reaction>
</comment>
<organism evidence="16">
    <name type="scientific">Bradyrhizobium sp. LLZ17</name>
    <dbReference type="NCBI Taxonomy" id="3239388"/>
    <lineage>
        <taxon>Bacteria</taxon>
        <taxon>Pseudomonadati</taxon>
        <taxon>Pseudomonadota</taxon>
        <taxon>Alphaproteobacteria</taxon>
        <taxon>Hyphomicrobiales</taxon>
        <taxon>Nitrobacteraceae</taxon>
        <taxon>Bradyrhizobium</taxon>
    </lineage>
</organism>
<dbReference type="NCBIfam" id="TIGR00151">
    <property type="entry name" value="ispF"/>
    <property type="match status" value="1"/>
</dbReference>
<dbReference type="GO" id="GO:0008685">
    <property type="term" value="F:2-C-methyl-D-erythritol 2,4-cyclodiphosphate synthase activity"/>
    <property type="evidence" value="ECO:0007669"/>
    <property type="project" value="UniProtKB-UniRule"/>
</dbReference>
<comment type="similarity">
    <text evidence="7">Belongs to the IspD/TarI cytidylyltransferase family. IspD subfamily.</text>
</comment>
<dbReference type="InterPro" id="IPR020555">
    <property type="entry name" value="MECDP_synthase_CS"/>
</dbReference>
<evidence type="ECO:0000256" key="1">
    <source>
        <dbReference type="ARBA" id="ARBA00000200"/>
    </source>
</evidence>
<feature type="binding site" evidence="14">
    <location>
        <position position="243"/>
    </location>
    <ligand>
        <name>a divalent metal cation</name>
        <dbReference type="ChEBI" id="CHEBI:60240"/>
    </ligand>
</feature>
<feature type="site" description="Transition state stabilizer" evidence="14">
    <location>
        <position position="19"/>
    </location>
</feature>
<dbReference type="InterPro" id="IPR001228">
    <property type="entry name" value="IspD"/>
</dbReference>
<evidence type="ECO:0000256" key="9">
    <source>
        <dbReference type="ARBA" id="ARBA00022695"/>
    </source>
</evidence>
<evidence type="ECO:0000256" key="7">
    <source>
        <dbReference type="ARBA" id="ARBA00009789"/>
    </source>
</evidence>
<evidence type="ECO:0000256" key="8">
    <source>
        <dbReference type="ARBA" id="ARBA00022679"/>
    </source>
</evidence>
<dbReference type="GO" id="GO:0019288">
    <property type="term" value="P:isopentenyl diphosphate biosynthetic process, methylerythritol 4-phosphate pathway"/>
    <property type="evidence" value="ECO:0007669"/>
    <property type="project" value="UniProtKB-UniRule"/>
</dbReference>
<dbReference type="RefSeq" id="WP_369723543.1">
    <property type="nucleotide sequence ID" value="NZ_CP165734.1"/>
</dbReference>
<evidence type="ECO:0000313" key="16">
    <source>
        <dbReference type="EMBL" id="XDV59013.1"/>
    </source>
</evidence>
<dbReference type="PANTHER" id="PTHR43181:SF1">
    <property type="entry name" value="2-C-METHYL-D-ERYTHRITOL 2,4-CYCLODIPHOSPHATE SYNTHASE, CHLOROPLASTIC"/>
    <property type="match status" value="1"/>
</dbReference>
<evidence type="ECO:0000259" key="15">
    <source>
        <dbReference type="Pfam" id="PF02542"/>
    </source>
</evidence>
<dbReference type="NCBIfam" id="NF006899">
    <property type="entry name" value="PRK09382.1"/>
    <property type="match status" value="1"/>
</dbReference>
<dbReference type="InterPro" id="IPR034683">
    <property type="entry name" value="IspD/TarI"/>
</dbReference>
<feature type="region of interest" description="2-C-methyl-D-erythritol 2,4-cyclodiphosphate synthase" evidence="14">
    <location>
        <begin position="235"/>
        <end position="398"/>
    </location>
</feature>
<comment type="caution">
    <text evidence="14">Lacks conserved residue(s) required for the propagation of feature annotation.</text>
</comment>
<dbReference type="HAMAP" id="MF_00107">
    <property type="entry name" value="IspF"/>
    <property type="match status" value="1"/>
</dbReference>
<keyword evidence="11 14" id="KW-0414">Isoprene biosynthesis</keyword>
<comment type="cofactor">
    <cofactor evidence="3 14">
        <name>a divalent metal cation</name>
        <dbReference type="ChEBI" id="CHEBI:60240"/>
    </cofactor>
</comment>
<comment type="pathway">
    <text evidence="5 14">Isoprenoid biosynthesis; isopentenyl diphosphate biosynthesis via DXP pathway; isopentenyl diphosphate from 1-deoxy-D-xylulose 5-phosphate: step 2/6.</text>
</comment>
<feature type="domain" description="2-C-methyl-D-erythritol 2,4-cyclodiphosphate synthase" evidence="15">
    <location>
        <begin position="234"/>
        <end position="387"/>
    </location>
</feature>
<comment type="catalytic activity">
    <reaction evidence="2 14">
        <text>2-C-methyl-D-erythritol 4-phosphate + CTP + H(+) = 4-CDP-2-C-methyl-D-erythritol + diphosphate</text>
        <dbReference type="Rhea" id="RHEA:13429"/>
        <dbReference type="ChEBI" id="CHEBI:15378"/>
        <dbReference type="ChEBI" id="CHEBI:33019"/>
        <dbReference type="ChEBI" id="CHEBI:37563"/>
        <dbReference type="ChEBI" id="CHEBI:57823"/>
        <dbReference type="ChEBI" id="CHEBI:58262"/>
        <dbReference type="EC" id="2.7.7.60"/>
    </reaction>
</comment>
<feature type="site" description="Positions MEP for the nucleophilic attack" evidence="14">
    <location>
        <position position="156"/>
    </location>
</feature>
<dbReference type="InterPro" id="IPR018294">
    <property type="entry name" value="ISPD_synthase_CS"/>
</dbReference>
<evidence type="ECO:0000256" key="14">
    <source>
        <dbReference type="HAMAP-Rule" id="MF_01520"/>
    </source>
</evidence>
<dbReference type="EMBL" id="CP165734">
    <property type="protein sequence ID" value="XDV59013.1"/>
    <property type="molecule type" value="Genomic_DNA"/>
</dbReference>
<dbReference type="GO" id="GO:0046872">
    <property type="term" value="F:metal ion binding"/>
    <property type="evidence" value="ECO:0007669"/>
    <property type="project" value="UniProtKB-KW"/>
</dbReference>
<dbReference type="PROSITE" id="PS01295">
    <property type="entry name" value="ISPD"/>
    <property type="match status" value="1"/>
</dbReference>
<dbReference type="PANTHER" id="PTHR43181">
    <property type="entry name" value="2-C-METHYL-D-ERYTHRITOL 2,4-CYCLODIPHOSPHATE SYNTHASE, CHLOROPLASTIC"/>
    <property type="match status" value="1"/>
</dbReference>
<keyword evidence="8 14" id="KW-0808">Transferase</keyword>
<feature type="binding site" evidence="14">
    <location>
        <position position="275"/>
    </location>
    <ligand>
        <name>a divalent metal cation</name>
        <dbReference type="ChEBI" id="CHEBI:60240"/>
    </ligand>
</feature>
<feature type="binding site" evidence="14">
    <location>
        <begin position="289"/>
        <end position="291"/>
    </location>
    <ligand>
        <name>4-CDP-2-C-methyl-D-erythritol 2-phosphate</name>
        <dbReference type="ChEBI" id="CHEBI:57919"/>
    </ligand>
</feature>
<dbReference type="EC" id="4.6.1.12" evidence="14"/>
<comment type="function">
    <text evidence="14">Bifunctional enzyme that catalyzes the formation of 4-diphosphocytidyl-2-C-methyl-D-erythritol from CTP and 2-C-methyl-D-erythritol 4-phosphate (MEP) (IspD), and catalyzes the conversion of 4-diphosphocytidyl-2-C-methyl-D-erythritol 2-phosphate (CDP-ME2P) to 2-C-methyl-D-erythritol 2,4-cyclodiphosphate (ME-CPP) with a corresponding release of cytidine 5-monophosphate (CMP) (IspF).</text>
</comment>
<dbReference type="InterPro" id="IPR036571">
    <property type="entry name" value="MECDP_synthase_sf"/>
</dbReference>
<evidence type="ECO:0000256" key="6">
    <source>
        <dbReference type="ARBA" id="ARBA00008480"/>
    </source>
</evidence>
<feature type="binding site" evidence="14">
    <location>
        <begin position="241"/>
        <end position="243"/>
    </location>
    <ligand>
        <name>4-CDP-2-C-methyl-D-erythritol 2-phosphate</name>
        <dbReference type="ChEBI" id="CHEBI:57919"/>
    </ligand>
</feature>
<evidence type="ECO:0000256" key="3">
    <source>
        <dbReference type="ARBA" id="ARBA00001968"/>
    </source>
</evidence>
<evidence type="ECO:0000256" key="10">
    <source>
        <dbReference type="ARBA" id="ARBA00022723"/>
    </source>
</evidence>
<evidence type="ECO:0000256" key="11">
    <source>
        <dbReference type="ARBA" id="ARBA00023229"/>
    </source>
</evidence>
<sequence>MANSQRTAVVLVAAGRGLRAGAGGPKQYRQIGGQPVIFRAMEAFSRHPDVFAVQPVVNQDDSAMFTAAVAGLSHEPPTNGGATRQASVLAGLEALAQHKPDIVLIHDAARPFVSQGLISRAIEAANRTGAAIPAIPVTDTIKLTGEGGNVEDTPDRARLRIAQTPQSFRFDVILEAHHRAAKDGRSDFTDDAAIAEWAGLTVATFEGDVANMKLTTPEDFVREEARMASLLGDIRTGTGYDVHAFGEGDHVMICGVRVPHSKGFLAHSDGDVGLHALVDAILGALADGDIGSHFPPSDVKWKGASSDQFLKYAVERITQRGGRVANLEVTMICERPKIGPLRDIMRARIAEISGVDISRVAVKATTSERLGFTGREEGIAATASATIRLPFNDKTWSA</sequence>
<evidence type="ECO:0000256" key="12">
    <source>
        <dbReference type="ARBA" id="ARBA00023239"/>
    </source>
</evidence>
<proteinExistence type="inferred from homology"/>
<dbReference type="SUPFAM" id="SSF69765">
    <property type="entry name" value="IpsF-like"/>
    <property type="match status" value="1"/>
</dbReference>
<feature type="site" description="Transition state stabilizer" evidence="14">
    <location>
        <position position="26"/>
    </location>
</feature>
<feature type="region of interest" description="2-C-methyl-D-erythritol 4-phosphate cytidylyltransferase" evidence="14">
    <location>
        <begin position="1"/>
        <end position="234"/>
    </location>
</feature>
<gene>
    <name evidence="14" type="primary">ispDF</name>
    <name evidence="16" type="ORF">AB8Z38_06080</name>
</gene>
<feature type="binding site" evidence="14">
    <location>
        <position position="372"/>
    </location>
    <ligand>
        <name>4-CDP-2-C-methyl-D-erythritol 2-phosphate</name>
        <dbReference type="ChEBI" id="CHEBI:57919"/>
    </ligand>
</feature>
<evidence type="ECO:0000256" key="2">
    <source>
        <dbReference type="ARBA" id="ARBA00001282"/>
    </source>
</evidence>
<dbReference type="Pfam" id="PF02542">
    <property type="entry name" value="YgbB"/>
    <property type="match status" value="1"/>
</dbReference>
<dbReference type="InterPro" id="IPR026596">
    <property type="entry name" value="IspD/F"/>
</dbReference>
<comment type="similarity">
    <text evidence="6">Belongs to the IspF family.</text>
</comment>
<keyword evidence="13 14" id="KW-0511">Multifunctional enzyme</keyword>
<keyword evidence="12 14" id="KW-0456">Lyase</keyword>
<dbReference type="Pfam" id="PF01128">
    <property type="entry name" value="IspD"/>
    <property type="match status" value="1"/>
</dbReference>
<dbReference type="Gene3D" id="3.90.550.10">
    <property type="entry name" value="Spore Coat Polysaccharide Biosynthesis Protein SpsA, Chain A"/>
    <property type="match status" value="1"/>
</dbReference>
<feature type="binding site" evidence="14">
    <location>
        <begin position="267"/>
        <end position="268"/>
    </location>
    <ligand>
        <name>4-CDP-2-C-methyl-D-erythritol 2-phosphate</name>
        <dbReference type="ChEBI" id="CHEBI:57919"/>
    </ligand>
</feature>
<accession>A0AB39XMC1</accession>
<dbReference type="CDD" id="cd02516">
    <property type="entry name" value="CDP-ME_synthetase"/>
    <property type="match status" value="1"/>
</dbReference>
<evidence type="ECO:0000256" key="13">
    <source>
        <dbReference type="ARBA" id="ARBA00023268"/>
    </source>
</evidence>
<dbReference type="Gene3D" id="3.30.1330.50">
    <property type="entry name" value="2-C-methyl-D-erythritol 2,4-cyclodiphosphate synthase"/>
    <property type="match status" value="1"/>
</dbReference>
<dbReference type="HAMAP" id="MF_00108">
    <property type="entry name" value="IspD"/>
    <property type="match status" value="1"/>
</dbReference>
<reference evidence="16" key="1">
    <citation type="submission" date="2024-08" db="EMBL/GenBank/DDBJ databases">
        <authorList>
            <person name="Chaddad Z."/>
            <person name="Lamrabet M."/>
            <person name="Bouhnik O."/>
            <person name="Alami S."/>
            <person name="Wipf D."/>
            <person name="Courty P.E."/>
            <person name="Missbah El Idrissi M."/>
        </authorList>
    </citation>
    <scope>NUCLEOTIDE SEQUENCE</scope>
    <source>
        <strain evidence="16">LLZ17</strain>
    </source>
</reference>
<dbReference type="InterPro" id="IPR029044">
    <property type="entry name" value="Nucleotide-diphossugar_trans"/>
</dbReference>
<dbReference type="EC" id="2.7.7.60" evidence="14"/>
<dbReference type="GO" id="GO:0050518">
    <property type="term" value="F:2-C-methyl-D-erythritol 4-phosphate cytidylyltransferase activity"/>
    <property type="evidence" value="ECO:0007669"/>
    <property type="project" value="UniProtKB-UniRule"/>
</dbReference>
<dbReference type="GO" id="GO:0016114">
    <property type="term" value="P:terpenoid biosynthetic process"/>
    <property type="evidence" value="ECO:0007669"/>
    <property type="project" value="InterPro"/>
</dbReference>
<dbReference type="CDD" id="cd00554">
    <property type="entry name" value="MECDP_synthase"/>
    <property type="match status" value="1"/>
</dbReference>
<dbReference type="HAMAP" id="MF_01520">
    <property type="entry name" value="IspDF"/>
    <property type="match status" value="1"/>
</dbReference>
<feature type="site" description="Transition state stabilizer" evidence="14">
    <location>
        <position position="267"/>
    </location>
</feature>
<dbReference type="SUPFAM" id="SSF53448">
    <property type="entry name" value="Nucleotide-diphospho-sugar transferases"/>
    <property type="match status" value="1"/>
</dbReference>
<feature type="binding site" evidence="14">
    <location>
        <begin position="365"/>
        <end position="368"/>
    </location>
    <ligand>
        <name>4-CDP-2-C-methyl-D-erythritol 2-phosphate</name>
        <dbReference type="ChEBI" id="CHEBI:57919"/>
    </ligand>
</feature>
<feature type="binding site" evidence="14">
    <location>
        <position position="241"/>
    </location>
    <ligand>
        <name>a divalent metal cation</name>
        <dbReference type="ChEBI" id="CHEBI:60240"/>
    </ligand>
</feature>
<feature type="binding site" evidence="14">
    <location>
        <position position="375"/>
    </location>
    <ligand>
        <name>4-CDP-2-C-methyl-D-erythritol 2-phosphate</name>
        <dbReference type="ChEBI" id="CHEBI:57919"/>
    </ligand>
</feature>
<dbReference type="InterPro" id="IPR003526">
    <property type="entry name" value="MECDP_synthase"/>
</dbReference>
<dbReference type="NCBIfam" id="TIGR00453">
    <property type="entry name" value="ispD"/>
    <property type="match status" value="1"/>
</dbReference>
<feature type="site" description="Transition state stabilizer" evidence="14">
    <location>
        <position position="366"/>
    </location>
</feature>
<dbReference type="AlphaFoldDB" id="A0AB39XMC1"/>
<feature type="site" description="Positions MEP for the nucleophilic attack" evidence="14">
    <location>
        <position position="213"/>
    </location>
</feature>
<keyword evidence="10 14" id="KW-0479">Metal-binding</keyword>
<name>A0AB39XMC1_9BRAD</name>